<evidence type="ECO:0000256" key="4">
    <source>
        <dbReference type="ARBA" id="ARBA00022827"/>
    </source>
</evidence>
<dbReference type="InterPro" id="IPR006091">
    <property type="entry name" value="Acyl-CoA_Oxase/DH_mid-dom"/>
</dbReference>
<keyword evidence="3" id="KW-0285">Flavoprotein</keyword>
<gene>
    <name evidence="9" type="ORF">H8E19_01390</name>
</gene>
<dbReference type="InterPro" id="IPR046373">
    <property type="entry name" value="Acyl-CoA_Oxase/DH_mid-dom_sf"/>
</dbReference>
<dbReference type="InterPro" id="IPR013786">
    <property type="entry name" value="AcylCoA_DH/ox_N"/>
</dbReference>
<proteinExistence type="inferred from homology"/>
<evidence type="ECO:0000256" key="5">
    <source>
        <dbReference type="ARBA" id="ARBA00023002"/>
    </source>
</evidence>
<dbReference type="EMBL" id="JACNJD010000074">
    <property type="protein sequence ID" value="MBC8176030.1"/>
    <property type="molecule type" value="Genomic_DNA"/>
</dbReference>
<evidence type="ECO:0000259" key="7">
    <source>
        <dbReference type="Pfam" id="PF02770"/>
    </source>
</evidence>
<dbReference type="SUPFAM" id="SSF47203">
    <property type="entry name" value="Acyl-CoA dehydrogenase C-terminal domain-like"/>
    <property type="match status" value="1"/>
</dbReference>
<name>A0A8J6T1P6_9DELT</name>
<reference evidence="9 10" key="1">
    <citation type="submission" date="2020-08" db="EMBL/GenBank/DDBJ databases">
        <title>Bridging the membrane lipid divide: bacteria of the FCB group superphylum have the potential to synthesize archaeal ether lipids.</title>
        <authorList>
            <person name="Villanueva L."/>
            <person name="Von Meijenfeldt F.A.B."/>
            <person name="Westbye A.B."/>
            <person name="Yadav S."/>
            <person name="Hopmans E.C."/>
            <person name="Dutilh B.E."/>
            <person name="Sinninghe Damste J.S."/>
        </authorList>
    </citation>
    <scope>NUCLEOTIDE SEQUENCE [LARGE SCALE GENOMIC DNA]</scope>
    <source>
        <strain evidence="9">NIOZ-UU27</strain>
    </source>
</reference>
<keyword evidence="6" id="KW-0472">Membrane</keyword>
<dbReference type="Pfam" id="PF02771">
    <property type="entry name" value="Acyl-CoA_dh_N"/>
    <property type="match status" value="1"/>
</dbReference>
<evidence type="ECO:0000256" key="6">
    <source>
        <dbReference type="SAM" id="Phobius"/>
    </source>
</evidence>
<evidence type="ECO:0000313" key="10">
    <source>
        <dbReference type="Proteomes" id="UP000650524"/>
    </source>
</evidence>
<sequence>MIDLSLTDEQKAFRDALRKFAKNEIVPLVDQAEERAEYPQFIFRKMGEPGYLGARFPEEFGGSGGDTMFSVIMSEELGYVSPGIYLGIYVHLYLAMSGILFFGSNEQKKKYLIPGIRGDMIGAWGFAEPGAGSDPGSMTTRAKRDGSDFIINGTKMFITNGTFADFVVVTAVTDPSLGMKGISLFIVDKGTPGFSVSKKLNKMGMKASEAAELVFEDCRVPASNMLGKENTGFIAAMGTLTEGRIVAAAFAVGMGRAAYDAALDYA</sequence>
<evidence type="ECO:0000259" key="8">
    <source>
        <dbReference type="Pfam" id="PF02771"/>
    </source>
</evidence>
<evidence type="ECO:0000256" key="3">
    <source>
        <dbReference type="ARBA" id="ARBA00022630"/>
    </source>
</evidence>
<dbReference type="InterPro" id="IPR036250">
    <property type="entry name" value="AcylCo_DH-like_C"/>
</dbReference>
<dbReference type="GO" id="GO:0050660">
    <property type="term" value="F:flavin adenine dinucleotide binding"/>
    <property type="evidence" value="ECO:0007669"/>
    <property type="project" value="InterPro"/>
</dbReference>
<feature type="domain" description="Acyl-CoA oxidase/dehydrogenase middle" evidence="7">
    <location>
        <begin position="124"/>
        <end position="218"/>
    </location>
</feature>
<dbReference type="PANTHER" id="PTHR43884:SF12">
    <property type="entry name" value="ISOVALERYL-COA DEHYDROGENASE, MITOCHONDRIAL-RELATED"/>
    <property type="match status" value="1"/>
</dbReference>
<evidence type="ECO:0000256" key="1">
    <source>
        <dbReference type="ARBA" id="ARBA00001974"/>
    </source>
</evidence>
<accession>A0A8J6T1P6</accession>
<feature type="transmembrane region" description="Helical" evidence="6">
    <location>
        <begin position="83"/>
        <end position="103"/>
    </location>
</feature>
<dbReference type="FunFam" id="1.10.540.10:FF:000002">
    <property type="entry name" value="Acyl-CoA dehydrogenase FadE19"/>
    <property type="match status" value="1"/>
</dbReference>
<dbReference type="PANTHER" id="PTHR43884">
    <property type="entry name" value="ACYL-COA DEHYDROGENASE"/>
    <property type="match status" value="1"/>
</dbReference>
<dbReference type="Gene3D" id="1.10.540.10">
    <property type="entry name" value="Acyl-CoA dehydrogenase/oxidase, N-terminal domain"/>
    <property type="match status" value="1"/>
</dbReference>
<evidence type="ECO:0000313" key="9">
    <source>
        <dbReference type="EMBL" id="MBC8176030.1"/>
    </source>
</evidence>
<feature type="domain" description="Acyl-CoA dehydrogenase/oxidase N-terminal" evidence="8">
    <location>
        <begin position="7"/>
        <end position="118"/>
    </location>
</feature>
<dbReference type="InterPro" id="IPR009100">
    <property type="entry name" value="AcylCoA_DH/oxidase_NM_dom_sf"/>
</dbReference>
<organism evidence="9 10">
    <name type="scientific">Candidatus Desulfacyla euxinica</name>
    <dbReference type="NCBI Taxonomy" id="2841693"/>
    <lineage>
        <taxon>Bacteria</taxon>
        <taxon>Deltaproteobacteria</taxon>
        <taxon>Candidatus Desulfacyla</taxon>
    </lineage>
</organism>
<keyword evidence="6" id="KW-0812">Transmembrane</keyword>
<dbReference type="Gene3D" id="2.40.110.10">
    <property type="entry name" value="Butyryl-CoA Dehydrogenase, subunit A, domain 2"/>
    <property type="match status" value="1"/>
</dbReference>
<dbReference type="Proteomes" id="UP000650524">
    <property type="component" value="Unassembled WGS sequence"/>
</dbReference>
<dbReference type="GO" id="GO:0003995">
    <property type="term" value="F:acyl-CoA dehydrogenase activity"/>
    <property type="evidence" value="ECO:0007669"/>
    <property type="project" value="TreeGrafter"/>
</dbReference>
<dbReference type="FunFam" id="2.40.110.10:FF:000009">
    <property type="entry name" value="Acyl-CoA dehydrogenase"/>
    <property type="match status" value="1"/>
</dbReference>
<dbReference type="SUPFAM" id="SSF56645">
    <property type="entry name" value="Acyl-CoA dehydrogenase NM domain-like"/>
    <property type="match status" value="1"/>
</dbReference>
<comment type="cofactor">
    <cofactor evidence="1">
        <name>FAD</name>
        <dbReference type="ChEBI" id="CHEBI:57692"/>
    </cofactor>
</comment>
<feature type="non-terminal residue" evidence="9">
    <location>
        <position position="266"/>
    </location>
</feature>
<dbReference type="AlphaFoldDB" id="A0A8J6T1P6"/>
<keyword evidence="6" id="KW-1133">Transmembrane helix</keyword>
<comment type="caution">
    <text evidence="9">The sequence shown here is derived from an EMBL/GenBank/DDBJ whole genome shotgun (WGS) entry which is preliminary data.</text>
</comment>
<protein>
    <submittedName>
        <fullName evidence="9">Acyl-CoA dehydrogenase family protein</fullName>
    </submittedName>
</protein>
<comment type="similarity">
    <text evidence="2">Belongs to the acyl-CoA dehydrogenase family.</text>
</comment>
<evidence type="ECO:0000256" key="2">
    <source>
        <dbReference type="ARBA" id="ARBA00009347"/>
    </source>
</evidence>
<keyword evidence="5" id="KW-0560">Oxidoreductase</keyword>
<keyword evidence="4" id="KW-0274">FAD</keyword>
<dbReference type="InterPro" id="IPR037069">
    <property type="entry name" value="AcylCoA_DH/ox_N_sf"/>
</dbReference>
<dbReference type="Pfam" id="PF02770">
    <property type="entry name" value="Acyl-CoA_dh_M"/>
    <property type="match status" value="1"/>
</dbReference>